<keyword evidence="5 9" id="KW-0067">ATP-binding</keyword>
<evidence type="ECO:0000313" key="13">
    <source>
        <dbReference type="EMBL" id="BBE42940.1"/>
    </source>
</evidence>
<keyword evidence="3 9" id="KW-0547">Nucleotide-binding</keyword>
<evidence type="ECO:0000256" key="3">
    <source>
        <dbReference type="ARBA" id="ARBA00022741"/>
    </source>
</evidence>
<dbReference type="KEGG" id="ccai:NAS2_1563"/>
<organism evidence="13 14">
    <name type="scientific">Conexivisphaera calida</name>
    <dbReference type="NCBI Taxonomy" id="1874277"/>
    <lineage>
        <taxon>Archaea</taxon>
        <taxon>Nitrososphaerota</taxon>
        <taxon>Conexivisphaeria</taxon>
        <taxon>Conexivisphaerales</taxon>
        <taxon>Conexivisphaeraceae</taxon>
        <taxon>Conexivisphaera</taxon>
    </lineage>
</organism>
<dbReference type="Gene3D" id="1.10.150.20">
    <property type="entry name" value="5' to 3' exonuclease, C-terminal subdomain"/>
    <property type="match status" value="1"/>
</dbReference>
<dbReference type="GO" id="GO:0005524">
    <property type="term" value="F:ATP binding"/>
    <property type="evidence" value="ECO:0007669"/>
    <property type="project" value="UniProtKB-UniRule"/>
</dbReference>
<dbReference type="GO" id="GO:0140664">
    <property type="term" value="F:ATP-dependent DNA damage sensor activity"/>
    <property type="evidence" value="ECO:0007669"/>
    <property type="project" value="InterPro"/>
</dbReference>
<evidence type="ECO:0000256" key="2">
    <source>
        <dbReference type="ARBA" id="ARBA00018144"/>
    </source>
</evidence>
<evidence type="ECO:0000256" key="9">
    <source>
        <dbReference type="HAMAP-Rule" id="MF_00348"/>
    </source>
</evidence>
<dbReference type="PANTHER" id="PTHR22942:SF30">
    <property type="entry name" value="MEIOTIC RECOMBINATION PROTEIN DMC1_LIM15 HOMOLOG"/>
    <property type="match status" value="1"/>
</dbReference>
<dbReference type="InterPro" id="IPR027417">
    <property type="entry name" value="P-loop_NTPase"/>
</dbReference>
<dbReference type="SUPFAM" id="SSF52540">
    <property type="entry name" value="P-loop containing nucleoside triphosphate hydrolases"/>
    <property type="match status" value="1"/>
</dbReference>
<evidence type="ECO:0000256" key="10">
    <source>
        <dbReference type="PIRNR" id="PIRNR005856"/>
    </source>
</evidence>
<comment type="similarity">
    <text evidence="1 9 10">Belongs to the eukaryotic RecA-like protein family.</text>
</comment>
<dbReference type="FunFam" id="3.40.50.300:FF:002052">
    <property type="entry name" value="DNA repair protein RAD51 homolog"/>
    <property type="match status" value="1"/>
</dbReference>
<evidence type="ECO:0000256" key="8">
    <source>
        <dbReference type="ARBA" id="ARBA00025684"/>
    </source>
</evidence>
<dbReference type="SMART" id="SM00382">
    <property type="entry name" value="AAA"/>
    <property type="match status" value="1"/>
</dbReference>
<keyword evidence="14" id="KW-1185">Reference proteome</keyword>
<dbReference type="NCBIfam" id="NF003301">
    <property type="entry name" value="PRK04301.1"/>
    <property type="match status" value="1"/>
</dbReference>
<dbReference type="GO" id="GO:0006310">
    <property type="term" value="P:DNA recombination"/>
    <property type="evidence" value="ECO:0007669"/>
    <property type="project" value="UniProtKB-UniRule"/>
</dbReference>
<keyword evidence="4 9" id="KW-0227">DNA damage</keyword>
<comment type="caution">
    <text evidence="9">Lacks conserved residue(s) required for the propagation of feature annotation.</text>
</comment>
<dbReference type="Pfam" id="PF14520">
    <property type="entry name" value="HHH_5"/>
    <property type="match status" value="1"/>
</dbReference>
<dbReference type="PROSITE" id="PS50162">
    <property type="entry name" value="RECA_2"/>
    <property type="match status" value="1"/>
</dbReference>
<dbReference type="Pfam" id="PF08423">
    <property type="entry name" value="Rad51"/>
    <property type="match status" value="1"/>
</dbReference>
<name>A0A4V0P1U5_9ARCH</name>
<proteinExistence type="inferred from homology"/>
<evidence type="ECO:0000256" key="1">
    <source>
        <dbReference type="ARBA" id="ARBA00008050"/>
    </source>
</evidence>
<dbReference type="SUPFAM" id="SSF47794">
    <property type="entry name" value="Rad51 N-terminal domain-like"/>
    <property type="match status" value="1"/>
</dbReference>
<evidence type="ECO:0000313" key="14">
    <source>
        <dbReference type="Proteomes" id="UP000509448"/>
    </source>
</evidence>
<dbReference type="InterPro" id="IPR020588">
    <property type="entry name" value="RecA_ATP-bd"/>
</dbReference>
<keyword evidence="6 9" id="KW-0238">DNA-binding</keyword>
<dbReference type="RefSeq" id="WP_174449116.1">
    <property type="nucleotide sequence ID" value="NZ_AP018732.1"/>
</dbReference>
<dbReference type="NCBIfam" id="TIGR02236">
    <property type="entry name" value="recomb_radA"/>
    <property type="match status" value="1"/>
</dbReference>
<dbReference type="PANTHER" id="PTHR22942">
    <property type="entry name" value="RECA/RAD51/RADA DNA STRAND-PAIRING FAMILY MEMBER"/>
    <property type="match status" value="1"/>
</dbReference>
<sequence length="334" mass="36572">MVASEEGDSSKDVDLASLPGVGPVTKQKLMDAGIKTVMDLASRGVGEVSDALGGDMSKASELINKAREKLVELGLLPKDFMTARQLLSMREKVARITTGSKNLDRLLGGGVESSAVTEFYGEFGTGKTQICSTLAVTVQLPPESGGLSAGAIYIDTEGTFRPERISEIADHRGLDPTHVLENILVARAYNSAHQELIIRELGDYLRDGKYKLVILDSAVAHYRAEYAGRGTLAERQQRLNLLMHQLLRLAESYNIAAVITNQVMATPDMFFGDPTRPAGGHVVAHTVTYRVYLRKSGKNRIARMIDSPYHPETEVVFMVDEHGVYDPEEQPKKK</sequence>
<comment type="function">
    <text evidence="8 9 10">Involved in DNA repair and in homologous recombination. Binds and assemble on single-stranded DNA to form a nucleoprotein filament. Hydrolyzes ATP in a ssDNA-dependent manner and promotes DNA strand exchange between homologous DNA molecules.</text>
</comment>
<evidence type="ECO:0000256" key="6">
    <source>
        <dbReference type="ARBA" id="ARBA00023125"/>
    </source>
</evidence>
<dbReference type="EMBL" id="AP018732">
    <property type="protein sequence ID" value="BBE42940.1"/>
    <property type="molecule type" value="Genomic_DNA"/>
</dbReference>
<dbReference type="InterPro" id="IPR020587">
    <property type="entry name" value="RecA_monomer-monomer_interface"/>
</dbReference>
<evidence type="ECO:0000256" key="7">
    <source>
        <dbReference type="ARBA" id="ARBA00023172"/>
    </source>
</evidence>
<dbReference type="PROSITE" id="PS50163">
    <property type="entry name" value="RECA_3"/>
    <property type="match status" value="1"/>
</dbReference>
<dbReference type="InterPro" id="IPR016467">
    <property type="entry name" value="DNA_recomb/repair_RecA-like"/>
</dbReference>
<accession>A0A4V0P1U5</accession>
<gene>
    <name evidence="9" type="primary">radA</name>
    <name evidence="13" type="ORF">NAS2_1563</name>
</gene>
<dbReference type="Proteomes" id="UP000509448">
    <property type="component" value="Chromosome"/>
</dbReference>
<dbReference type="GO" id="GO:0003684">
    <property type="term" value="F:damaged DNA binding"/>
    <property type="evidence" value="ECO:0007669"/>
    <property type="project" value="UniProtKB-UniRule"/>
</dbReference>
<evidence type="ECO:0000256" key="4">
    <source>
        <dbReference type="ARBA" id="ARBA00022763"/>
    </source>
</evidence>
<dbReference type="InterPro" id="IPR003593">
    <property type="entry name" value="AAA+_ATPase"/>
</dbReference>
<dbReference type="HAMAP" id="MF_00348">
    <property type="entry name" value="RadA_arch"/>
    <property type="match status" value="1"/>
</dbReference>
<dbReference type="AlphaFoldDB" id="A0A4V0P1U5"/>
<reference evidence="13 14" key="1">
    <citation type="journal article" date="2019" name="ISME J.">
        <title>Isolation and characterization of a thermophilic sulfur- and iron-reducing thaumarchaeote from a terrestrial acidic hot spring.</title>
        <authorList>
            <person name="Kato S."/>
            <person name="Itoh T."/>
            <person name="Yuki M."/>
            <person name="Nagamori M."/>
            <person name="Ohnishi M."/>
            <person name="Uematsu K."/>
            <person name="Suzuki K."/>
            <person name="Takashina T."/>
            <person name="Ohkuma M."/>
        </authorList>
    </citation>
    <scope>NUCLEOTIDE SEQUENCE [LARGE SCALE GENOMIC DNA]</scope>
    <source>
        <strain evidence="13 14">NAS-02</strain>
    </source>
</reference>
<feature type="domain" description="RecA family profile 1" evidence="11">
    <location>
        <begin position="92"/>
        <end position="263"/>
    </location>
</feature>
<dbReference type="InterPro" id="IPR013632">
    <property type="entry name" value="Rad51_C"/>
</dbReference>
<feature type="domain" description="RecA family profile 2" evidence="12">
    <location>
        <begin position="268"/>
        <end position="329"/>
    </location>
</feature>
<evidence type="ECO:0000256" key="5">
    <source>
        <dbReference type="ARBA" id="ARBA00022840"/>
    </source>
</evidence>
<dbReference type="Gene3D" id="3.40.50.300">
    <property type="entry name" value="P-loop containing nucleotide triphosphate hydrolases"/>
    <property type="match status" value="1"/>
</dbReference>
<evidence type="ECO:0000259" key="12">
    <source>
        <dbReference type="PROSITE" id="PS50163"/>
    </source>
</evidence>
<dbReference type="InterPro" id="IPR010995">
    <property type="entry name" value="DNA_repair_Rad51/TF_NusA_a-hlx"/>
</dbReference>
<dbReference type="OrthoDB" id="31129at2157"/>
<dbReference type="InterPro" id="IPR011938">
    <property type="entry name" value="DNA_recomb/repair_RadA"/>
</dbReference>
<evidence type="ECO:0000259" key="11">
    <source>
        <dbReference type="PROSITE" id="PS50162"/>
    </source>
</evidence>
<protein>
    <recommendedName>
        <fullName evidence="2 9">DNA repair and recombination protein RadA</fullName>
    </recommendedName>
</protein>
<keyword evidence="7 9" id="KW-0233">DNA recombination</keyword>
<dbReference type="GeneID" id="55585372"/>
<dbReference type="PIRSF" id="PIRSF005856">
    <property type="entry name" value="Rad51"/>
    <property type="match status" value="1"/>
</dbReference>
<dbReference type="GO" id="GO:0006281">
    <property type="term" value="P:DNA repair"/>
    <property type="evidence" value="ECO:0007669"/>
    <property type="project" value="UniProtKB-UniRule"/>
</dbReference>